<dbReference type="GO" id="GO:0003676">
    <property type="term" value="F:nucleic acid binding"/>
    <property type="evidence" value="ECO:0007669"/>
    <property type="project" value="InterPro"/>
</dbReference>
<evidence type="ECO:0000259" key="2">
    <source>
        <dbReference type="Pfam" id="PF13902"/>
    </source>
</evidence>
<sequence length="264" mass="31110">MTVIKDKQSYNYPKPNSNVNSDTESLHLGSVSASDAESLHDEPIGPHRLHTVFRPPPFKASNIEEHIHIKRNCGKKKLRRYENRCTLQTLNEEDENDGYIVIMESYKSPFSRLLEDKQALEYWNDFIDKSEEEQCRIIQKFSEHYCENEKLKEKNDKPGRISSRIRRTIKIRRNLSLEEVKMCEEDLIMFFKTTPKDVYVKHPPTSFDRLLLHGIAQYHRLKSISILPQDGKPRSIEVSNTMDEWAPVECYITDFIRHLRKNST</sequence>
<dbReference type="PANTHER" id="PTHR32019:SF2">
    <property type="entry name" value="R3H DOMAIN-CONTAINING PROTEIN 4"/>
    <property type="match status" value="1"/>
</dbReference>
<keyword evidence="4" id="KW-1185">Reference proteome</keyword>
<gene>
    <name evidence="3" type="ORF">ACAOBT_LOCUS8164</name>
</gene>
<dbReference type="PANTHER" id="PTHR32019">
    <property type="entry name" value="R3H DOMAIN-CONTAINING PROTEIN 4"/>
    <property type="match status" value="1"/>
</dbReference>
<dbReference type="AlphaFoldDB" id="A0A9P0K999"/>
<accession>A0A9P0K999</accession>
<dbReference type="Proteomes" id="UP001152888">
    <property type="component" value="Unassembled WGS sequence"/>
</dbReference>
<dbReference type="EMBL" id="CAKOFQ010006758">
    <property type="protein sequence ID" value="CAH1968979.1"/>
    <property type="molecule type" value="Genomic_DNA"/>
</dbReference>
<evidence type="ECO:0000313" key="4">
    <source>
        <dbReference type="Proteomes" id="UP001152888"/>
    </source>
</evidence>
<dbReference type="OrthoDB" id="75169at2759"/>
<feature type="domain" description="R3H-associated N-terminal" evidence="2">
    <location>
        <begin position="56"/>
        <end position="170"/>
    </location>
</feature>
<protein>
    <recommendedName>
        <fullName evidence="2">R3H-associated N-terminal domain-containing protein</fullName>
    </recommendedName>
</protein>
<evidence type="ECO:0000313" key="3">
    <source>
        <dbReference type="EMBL" id="CAH1968979.1"/>
    </source>
</evidence>
<name>A0A9P0K999_ACAOB</name>
<dbReference type="Pfam" id="PF13902">
    <property type="entry name" value="R3H-assoc"/>
    <property type="match status" value="1"/>
</dbReference>
<reference evidence="3" key="1">
    <citation type="submission" date="2022-03" db="EMBL/GenBank/DDBJ databases">
        <authorList>
            <person name="Sayadi A."/>
        </authorList>
    </citation>
    <scope>NUCLEOTIDE SEQUENCE</scope>
</reference>
<evidence type="ECO:0000256" key="1">
    <source>
        <dbReference type="SAM" id="MobiDB-lite"/>
    </source>
</evidence>
<feature type="region of interest" description="Disordered" evidence="1">
    <location>
        <begin position="1"/>
        <end position="25"/>
    </location>
</feature>
<organism evidence="3 4">
    <name type="scientific">Acanthoscelides obtectus</name>
    <name type="common">Bean weevil</name>
    <name type="synonym">Bruchus obtectus</name>
    <dbReference type="NCBI Taxonomy" id="200917"/>
    <lineage>
        <taxon>Eukaryota</taxon>
        <taxon>Metazoa</taxon>
        <taxon>Ecdysozoa</taxon>
        <taxon>Arthropoda</taxon>
        <taxon>Hexapoda</taxon>
        <taxon>Insecta</taxon>
        <taxon>Pterygota</taxon>
        <taxon>Neoptera</taxon>
        <taxon>Endopterygota</taxon>
        <taxon>Coleoptera</taxon>
        <taxon>Polyphaga</taxon>
        <taxon>Cucujiformia</taxon>
        <taxon>Chrysomeloidea</taxon>
        <taxon>Chrysomelidae</taxon>
        <taxon>Bruchinae</taxon>
        <taxon>Bruchini</taxon>
        <taxon>Acanthoscelides</taxon>
    </lineage>
</organism>
<dbReference type="InterPro" id="IPR025952">
    <property type="entry name" value="R3H-assoc_dom"/>
</dbReference>
<dbReference type="InterPro" id="IPR039629">
    <property type="entry name" value="R3HDM4"/>
</dbReference>
<dbReference type="SUPFAM" id="SSF82708">
    <property type="entry name" value="R3H domain"/>
    <property type="match status" value="1"/>
</dbReference>
<dbReference type="InterPro" id="IPR036867">
    <property type="entry name" value="R3H_dom_sf"/>
</dbReference>
<dbReference type="Gene3D" id="3.30.1370.50">
    <property type="entry name" value="R3H-like domain"/>
    <property type="match status" value="1"/>
</dbReference>
<feature type="compositionally biased region" description="Polar residues" evidence="1">
    <location>
        <begin position="9"/>
        <end position="23"/>
    </location>
</feature>
<comment type="caution">
    <text evidence="3">The sequence shown here is derived from an EMBL/GenBank/DDBJ whole genome shotgun (WGS) entry which is preliminary data.</text>
</comment>
<proteinExistence type="predicted"/>